<feature type="region of interest" description="Disordered" evidence="1">
    <location>
        <begin position="224"/>
        <end position="292"/>
    </location>
</feature>
<organism evidence="2 3">
    <name type="scientific">Actinomortierella ambigua</name>
    <dbReference type="NCBI Taxonomy" id="1343610"/>
    <lineage>
        <taxon>Eukaryota</taxon>
        <taxon>Fungi</taxon>
        <taxon>Fungi incertae sedis</taxon>
        <taxon>Mucoromycota</taxon>
        <taxon>Mortierellomycotina</taxon>
        <taxon>Mortierellomycetes</taxon>
        <taxon>Mortierellales</taxon>
        <taxon>Mortierellaceae</taxon>
        <taxon>Actinomortierella</taxon>
    </lineage>
</organism>
<feature type="compositionally biased region" description="Low complexity" evidence="1">
    <location>
        <begin position="110"/>
        <end position="146"/>
    </location>
</feature>
<feature type="region of interest" description="Disordered" evidence="1">
    <location>
        <begin position="88"/>
        <end position="153"/>
    </location>
</feature>
<evidence type="ECO:0000313" key="2">
    <source>
        <dbReference type="EMBL" id="KAG0268539.1"/>
    </source>
</evidence>
<gene>
    <name evidence="2" type="ORF">DFQ27_006455</name>
</gene>
<feature type="compositionally biased region" description="Pro residues" evidence="1">
    <location>
        <begin position="259"/>
        <end position="274"/>
    </location>
</feature>
<proteinExistence type="predicted"/>
<feature type="compositionally biased region" description="Pro residues" evidence="1">
    <location>
        <begin position="376"/>
        <end position="386"/>
    </location>
</feature>
<evidence type="ECO:0000256" key="1">
    <source>
        <dbReference type="SAM" id="MobiDB-lite"/>
    </source>
</evidence>
<dbReference type="AlphaFoldDB" id="A0A9P6QJB0"/>
<accession>A0A9P6QJB0</accession>
<feature type="compositionally biased region" description="Low complexity" evidence="1">
    <location>
        <begin position="275"/>
        <end position="286"/>
    </location>
</feature>
<dbReference type="Proteomes" id="UP000807716">
    <property type="component" value="Unassembled WGS sequence"/>
</dbReference>
<feature type="region of interest" description="Disordered" evidence="1">
    <location>
        <begin position="1"/>
        <end position="62"/>
    </location>
</feature>
<feature type="compositionally biased region" description="Low complexity" evidence="1">
    <location>
        <begin position="233"/>
        <end position="245"/>
    </location>
</feature>
<dbReference type="OrthoDB" id="5414761at2759"/>
<keyword evidence="3" id="KW-1185">Reference proteome</keyword>
<reference evidence="2" key="1">
    <citation type="journal article" date="2020" name="Fungal Divers.">
        <title>Resolving the Mortierellaceae phylogeny through synthesis of multi-gene phylogenetics and phylogenomics.</title>
        <authorList>
            <person name="Vandepol N."/>
            <person name="Liber J."/>
            <person name="Desiro A."/>
            <person name="Na H."/>
            <person name="Kennedy M."/>
            <person name="Barry K."/>
            <person name="Grigoriev I.V."/>
            <person name="Miller A.N."/>
            <person name="O'Donnell K."/>
            <person name="Stajich J.E."/>
            <person name="Bonito G."/>
        </authorList>
    </citation>
    <scope>NUCLEOTIDE SEQUENCE</scope>
    <source>
        <strain evidence="2">BC1065</strain>
    </source>
</reference>
<dbReference type="EMBL" id="JAAAJB010000048">
    <property type="protein sequence ID" value="KAG0268539.1"/>
    <property type="molecule type" value="Genomic_DNA"/>
</dbReference>
<evidence type="ECO:0000313" key="3">
    <source>
        <dbReference type="Proteomes" id="UP000807716"/>
    </source>
</evidence>
<feature type="compositionally biased region" description="Pro residues" evidence="1">
    <location>
        <begin position="420"/>
        <end position="430"/>
    </location>
</feature>
<protein>
    <submittedName>
        <fullName evidence="2">Uncharacterized protein</fullName>
    </submittedName>
</protein>
<comment type="caution">
    <text evidence="2">The sequence shown here is derived from an EMBL/GenBank/DDBJ whole genome shotgun (WGS) entry which is preliminary data.</text>
</comment>
<feature type="compositionally biased region" description="Basic residues" evidence="1">
    <location>
        <begin position="387"/>
        <end position="396"/>
    </location>
</feature>
<feature type="region of interest" description="Disordered" evidence="1">
    <location>
        <begin position="370"/>
        <end position="430"/>
    </location>
</feature>
<name>A0A9P6QJB0_9FUNG</name>
<feature type="compositionally biased region" description="Acidic residues" evidence="1">
    <location>
        <begin position="400"/>
        <end position="413"/>
    </location>
</feature>
<sequence>MDSQGSGFGQSPYPSQQPSTQSSTQSSPFVPQQQQQQQQYQQQQYQQQQYQQPPYQQQQQHQHGQYILLHMDVDGTVASTTVNNMAELAPQPPPFWPQSLSSPRRPPSIKRPGSGLSLSLSFTSSNGSGRGHSPSSGSGADNNNNNNDDDQEPLMDEFLFDNICADFEEIVIDDLYQSVSVSLGVEYLSDASHILVPLPIIQGAVVSASMRPFVSMAVKMDRPKGVSDDLSIQQQQQQQQQQQRQKQYDQHMLQLPQFLLPPPPPLPRPPPPPLQQQQHHPSQPTLDESSPFFYTTLDDADQFNLDSFPFPSSPSSSLYSSSAASSSISPAYPMYQPRNVHFLYMAACPQTYLSLHAVRALMGGDENTLYQQDMPFIPPPQPPPPSRCRRRRHRRRQDHDDNDGDDDDDDDNDGLSSTSTPPPPPFFSDPAPIPLIINGYPVQAYLSPAESHFSHLNILGQSFLRATGASVIMAAGNQPLPVFSFPI</sequence>